<feature type="domain" description="Alpha-2-macroglobulin" evidence="6">
    <location>
        <begin position="64"/>
        <end position="175"/>
    </location>
</feature>
<evidence type="ECO:0000256" key="5">
    <source>
        <dbReference type="SAM" id="MobiDB-lite"/>
    </source>
</evidence>
<name>A0A6J1VUY0_9SAUR</name>
<dbReference type="InterPro" id="IPR008930">
    <property type="entry name" value="Terpenoid_cyclase/PrenylTrfase"/>
</dbReference>
<evidence type="ECO:0000256" key="3">
    <source>
        <dbReference type="ARBA" id="ARBA00022900"/>
    </source>
</evidence>
<dbReference type="KEGG" id="nss:113428546"/>
<dbReference type="FunFam" id="2.60.40.10:FF:000312">
    <property type="entry name" value="Alpha-2-macroglobulin like 1"/>
    <property type="match status" value="1"/>
</dbReference>
<gene>
    <name evidence="8" type="primary">LOC113428546</name>
    <name evidence="9" type="synonym">LOC113428547</name>
</gene>
<feature type="region of interest" description="Disordered" evidence="5">
    <location>
        <begin position="77"/>
        <end position="96"/>
    </location>
</feature>
<evidence type="ECO:0000313" key="7">
    <source>
        <dbReference type="Proteomes" id="UP000504612"/>
    </source>
</evidence>
<dbReference type="Gene3D" id="2.20.130.20">
    <property type="match status" value="1"/>
</dbReference>
<dbReference type="SUPFAM" id="SSF81296">
    <property type="entry name" value="E set domains"/>
    <property type="match status" value="1"/>
</dbReference>
<dbReference type="GO" id="GO:0005615">
    <property type="term" value="C:extracellular space"/>
    <property type="evidence" value="ECO:0007669"/>
    <property type="project" value="InterPro"/>
</dbReference>
<dbReference type="GO" id="GO:0004867">
    <property type="term" value="F:serine-type endopeptidase inhibitor activity"/>
    <property type="evidence" value="ECO:0007669"/>
    <property type="project" value="UniProtKB-KW"/>
</dbReference>
<dbReference type="SMART" id="SM01419">
    <property type="entry name" value="Thiol-ester_cl"/>
    <property type="match status" value="1"/>
</dbReference>
<evidence type="ECO:0000256" key="4">
    <source>
        <dbReference type="ARBA" id="ARBA00023157"/>
    </source>
</evidence>
<evidence type="ECO:0000256" key="1">
    <source>
        <dbReference type="ARBA" id="ARBA00010952"/>
    </source>
</evidence>
<evidence type="ECO:0000256" key="2">
    <source>
        <dbReference type="ARBA" id="ARBA00022690"/>
    </source>
</evidence>
<dbReference type="SMART" id="SM01360">
    <property type="entry name" value="A2M"/>
    <property type="match status" value="1"/>
</dbReference>
<dbReference type="InterPro" id="IPR047565">
    <property type="entry name" value="Alpha-macroglob_thiol-ester_cl"/>
</dbReference>
<dbReference type="InterPro" id="IPR013783">
    <property type="entry name" value="Ig-like_fold"/>
</dbReference>
<dbReference type="Pfam" id="PF00207">
    <property type="entry name" value="A2M"/>
    <property type="match status" value="1"/>
</dbReference>
<reference evidence="8 9" key="1">
    <citation type="submission" date="2025-04" db="UniProtKB">
        <authorList>
            <consortium name="RefSeq"/>
        </authorList>
    </citation>
    <scope>IDENTIFICATION</scope>
</reference>
<organism evidence="7 8">
    <name type="scientific">Notechis scutatus</name>
    <name type="common">mainland tiger snake</name>
    <dbReference type="NCBI Taxonomy" id="8663"/>
    <lineage>
        <taxon>Eukaryota</taxon>
        <taxon>Metazoa</taxon>
        <taxon>Chordata</taxon>
        <taxon>Craniata</taxon>
        <taxon>Vertebrata</taxon>
        <taxon>Euteleostomi</taxon>
        <taxon>Lepidosauria</taxon>
        <taxon>Squamata</taxon>
        <taxon>Bifurcata</taxon>
        <taxon>Unidentata</taxon>
        <taxon>Episquamata</taxon>
        <taxon>Toxicofera</taxon>
        <taxon>Serpentes</taxon>
        <taxon>Colubroidea</taxon>
        <taxon>Elapidae</taxon>
        <taxon>Hydrophiinae</taxon>
        <taxon>Notechis</taxon>
    </lineage>
</organism>
<dbReference type="PROSITE" id="PS00477">
    <property type="entry name" value="ALPHA_2_MACROGLOBULIN"/>
    <property type="match status" value="1"/>
</dbReference>
<dbReference type="GeneID" id="113428546"/>
<evidence type="ECO:0000313" key="9">
    <source>
        <dbReference type="RefSeq" id="XP_026546886.1"/>
    </source>
</evidence>
<dbReference type="InterPro" id="IPR011626">
    <property type="entry name" value="Alpha-macroglobulin_TED"/>
</dbReference>
<dbReference type="InterPro" id="IPR050473">
    <property type="entry name" value="A2M/Complement_sys"/>
</dbReference>
<comment type="similarity">
    <text evidence="1">Belongs to the protease inhibitor I39 (alpha-2-macroglobulin) family.</text>
</comment>
<dbReference type="Pfam" id="PF07678">
    <property type="entry name" value="TED_complement"/>
    <property type="match status" value="1"/>
</dbReference>
<proteinExistence type="inferred from homology"/>
<evidence type="ECO:0000313" key="8">
    <source>
        <dbReference type="RefSeq" id="XP_026546885.1"/>
    </source>
</evidence>
<dbReference type="PANTHER" id="PTHR11412">
    <property type="entry name" value="MACROGLOBULIN / COMPLEMENT"/>
    <property type="match status" value="1"/>
</dbReference>
<dbReference type="SUPFAM" id="SSF48239">
    <property type="entry name" value="Terpenoid cyclases/Protein prenyltransferases"/>
    <property type="match status" value="1"/>
</dbReference>
<dbReference type="KEGG" id="nss:113428547"/>
<sequence>MAMKLDGLPGPGRPLVVQHFSNPGIGSMPIPGVSFSAGVALPGLPTPQVEAAPKRTPRRLFPETWIWDLVIINGSQGNSHSQLHSSSRKSDVSEEPKEIALPVTIPDTITEWKAGAFCLSADAGFGLAQPTFLKAFQPFFIELTFPYSVVRGEAFPLKATVFSYLTYCIRVRISLTPSADFEASPMEEEEDSYCICANGRKTVSWMMTPKILGEINLTASAEAVTSDQLCGNEVVEVPTIGNKDVVIKSLLVEPEGIEKEMVFNSLLCAYGEPVSKSFPLTLPENVVEGSARASFCVLGDILGGAIKNLNQLLQMPYGCGEQNMALFAPNIYILNYLNETGQLTQEIKSKAVGYLEAGYQRQLNYKHRDGSYSAFGESYSKEGNTWLTAFVLKSFARARSIIFVEDKHIIDAHNSLTRQQENDGCFRSTGSLFNNNLKGGVDDKTTLSTYITIALLEVPLPPTHPVVRNALVCLEKVTEAKEIHIYLRALLAYAFALAGKEDKRQEMLDSLLKVAVKDGEK</sequence>
<accession>A0A6J1VUY0</accession>
<dbReference type="AlphaFoldDB" id="A0A6J1VUY0"/>
<evidence type="ECO:0000259" key="6">
    <source>
        <dbReference type="SMART" id="SM01360"/>
    </source>
</evidence>
<dbReference type="Gene3D" id="2.60.40.10">
    <property type="entry name" value="Immunoglobulins"/>
    <property type="match status" value="1"/>
</dbReference>
<dbReference type="Gene3D" id="1.50.10.20">
    <property type="match status" value="1"/>
</dbReference>
<keyword evidence="2" id="KW-0646">Protease inhibitor</keyword>
<dbReference type="PANTHER" id="PTHR11412:SF165">
    <property type="entry name" value="ALPHA-2-MACROGLOBULIN"/>
    <property type="match status" value="1"/>
</dbReference>
<dbReference type="InterPro" id="IPR019742">
    <property type="entry name" value="MacrogloblnA2_CS"/>
</dbReference>
<keyword evidence="3" id="KW-0722">Serine protease inhibitor</keyword>
<dbReference type="InterPro" id="IPR014756">
    <property type="entry name" value="Ig_E-set"/>
</dbReference>
<dbReference type="InterPro" id="IPR001599">
    <property type="entry name" value="Macroglobln_a2"/>
</dbReference>
<protein>
    <submittedName>
        <fullName evidence="8 9">Alpha-2-macroglobulin-like</fullName>
    </submittedName>
</protein>
<keyword evidence="7" id="KW-1185">Reference proteome</keyword>
<dbReference type="Proteomes" id="UP000504612">
    <property type="component" value="Unplaced"/>
</dbReference>
<keyword evidence="4" id="KW-1015">Disulfide bond</keyword>
<dbReference type="RefSeq" id="XP_026546886.1">
    <property type="nucleotide sequence ID" value="XM_026691101.1"/>
</dbReference>
<dbReference type="RefSeq" id="XP_026546885.1">
    <property type="nucleotide sequence ID" value="XM_026691100.1"/>
</dbReference>